<keyword evidence="3" id="KW-0812">Transmembrane</keyword>
<dbReference type="Proteomes" id="UP000199245">
    <property type="component" value="Unassembled WGS sequence"/>
</dbReference>
<keyword evidence="3" id="KW-1133">Transmembrane helix</keyword>
<accession>A0A1G6IWT5</accession>
<feature type="region of interest" description="Disordered" evidence="2">
    <location>
        <begin position="87"/>
        <end position="116"/>
    </location>
</feature>
<feature type="compositionally biased region" description="Low complexity" evidence="2">
    <location>
        <begin position="105"/>
        <end position="114"/>
    </location>
</feature>
<reference evidence="4 5" key="1">
    <citation type="submission" date="2016-10" db="EMBL/GenBank/DDBJ databases">
        <authorList>
            <person name="de Groot N.N."/>
        </authorList>
    </citation>
    <scope>NUCLEOTIDE SEQUENCE [LARGE SCALE GENOMIC DNA]</scope>
    <source>
        <strain evidence="4 5">R5</strain>
    </source>
</reference>
<dbReference type="AlphaFoldDB" id="A0A1G6IWT5"/>
<evidence type="ECO:0000256" key="1">
    <source>
        <dbReference type="SAM" id="Coils"/>
    </source>
</evidence>
<feature type="region of interest" description="Disordered" evidence="2">
    <location>
        <begin position="208"/>
        <end position="269"/>
    </location>
</feature>
<dbReference type="RefSeq" id="WP_092077878.1">
    <property type="nucleotide sequence ID" value="NZ_FMZW01000001.1"/>
</dbReference>
<evidence type="ECO:0000313" key="4">
    <source>
        <dbReference type="EMBL" id="SDC10947.1"/>
    </source>
</evidence>
<sequence length="269" mass="28797">MDSMLNDRVAEGRLVSLEEQLSNLAREAGVSPSGPPTGKKAFHAPLEAVHRLADWRHLAIVGSVLAACIGGAAWWWSSPSDTAMVASPGYTSPPAQTPPKDAAPKDVAPTAAAPSSDLAQQLQPMARDLAALRQAVEQLEVRQEQLGRDHKNLASQLEASQAELARSKDIIDHIKATQDQMARESEAVTERLNASQEQLAGVIANAAETKVSPEQPKVSPEQPTVAPEIPLPRPRPSTDVAQTRKPAPTPARPHATSKPQPPAWPWSVR</sequence>
<evidence type="ECO:0000256" key="2">
    <source>
        <dbReference type="SAM" id="MobiDB-lite"/>
    </source>
</evidence>
<name>A0A1G6IWT5_9BRAD</name>
<organism evidence="4 5">
    <name type="scientific">Bradyrhizobium brasilense</name>
    <dbReference type="NCBI Taxonomy" id="1419277"/>
    <lineage>
        <taxon>Bacteria</taxon>
        <taxon>Pseudomonadati</taxon>
        <taxon>Pseudomonadota</taxon>
        <taxon>Alphaproteobacteria</taxon>
        <taxon>Hyphomicrobiales</taxon>
        <taxon>Nitrobacteraceae</taxon>
        <taxon>Bradyrhizobium</taxon>
    </lineage>
</organism>
<feature type="compositionally biased region" description="Pro residues" evidence="2">
    <location>
        <begin position="259"/>
        <end position="269"/>
    </location>
</feature>
<gene>
    <name evidence="4" type="ORF">SAMN05216337_1001273</name>
</gene>
<keyword evidence="1" id="KW-0175">Coiled coil</keyword>
<evidence type="ECO:0000256" key="3">
    <source>
        <dbReference type="SAM" id="Phobius"/>
    </source>
</evidence>
<keyword evidence="3" id="KW-0472">Membrane</keyword>
<feature type="coiled-coil region" evidence="1">
    <location>
        <begin position="129"/>
        <end position="156"/>
    </location>
</feature>
<evidence type="ECO:0000313" key="5">
    <source>
        <dbReference type="Proteomes" id="UP000199245"/>
    </source>
</evidence>
<protein>
    <submittedName>
        <fullName evidence="4">Uncharacterized protein</fullName>
    </submittedName>
</protein>
<dbReference type="EMBL" id="FMZW01000001">
    <property type="protein sequence ID" value="SDC10947.1"/>
    <property type="molecule type" value="Genomic_DNA"/>
</dbReference>
<proteinExistence type="predicted"/>
<feature type="transmembrane region" description="Helical" evidence="3">
    <location>
        <begin position="58"/>
        <end position="76"/>
    </location>
</feature>